<evidence type="ECO:0000256" key="15">
    <source>
        <dbReference type="ARBA" id="ARBA00049551"/>
    </source>
</evidence>
<dbReference type="InterPro" id="IPR018393">
    <property type="entry name" value="NADHpl_OxRdtase_5_subgr"/>
</dbReference>
<evidence type="ECO:0000256" key="10">
    <source>
        <dbReference type="ARBA" id="ARBA00022989"/>
    </source>
</evidence>
<dbReference type="GO" id="GO:0005743">
    <property type="term" value="C:mitochondrial inner membrane"/>
    <property type="evidence" value="ECO:0007669"/>
    <property type="project" value="UniProtKB-SubCell"/>
</dbReference>
<evidence type="ECO:0000256" key="4">
    <source>
        <dbReference type="ARBA" id="ARBA00022448"/>
    </source>
</evidence>
<feature type="transmembrane region" description="Helical" evidence="16">
    <location>
        <begin position="177"/>
        <end position="195"/>
    </location>
</feature>
<dbReference type="InterPro" id="IPR003945">
    <property type="entry name" value="NU5C-like"/>
</dbReference>
<feature type="transmembrane region" description="Helical" evidence="16">
    <location>
        <begin position="374"/>
        <end position="393"/>
    </location>
</feature>
<dbReference type="GO" id="GO:0042773">
    <property type="term" value="P:ATP synthesis coupled electron transport"/>
    <property type="evidence" value="ECO:0007669"/>
    <property type="project" value="InterPro"/>
</dbReference>
<feature type="transmembrane region" description="Helical" evidence="16">
    <location>
        <begin position="279"/>
        <end position="300"/>
    </location>
</feature>
<dbReference type="InterPro" id="IPR010934">
    <property type="entry name" value="NADH_DH_su5_C"/>
</dbReference>
<feature type="transmembrane region" description="Helical" evidence="16">
    <location>
        <begin position="331"/>
        <end position="353"/>
    </location>
</feature>
<evidence type="ECO:0000256" key="9">
    <source>
        <dbReference type="ARBA" id="ARBA00022982"/>
    </source>
</evidence>
<comment type="function">
    <text evidence="16">Core subunit of the mitochondrial membrane respiratory chain NADH dehydrogenase (Complex I) which catalyzes electron transfer from NADH through the respiratory chain, using ubiquinone as an electron acceptor. Essential for the catalytic activity and assembly of complex I.</text>
</comment>
<keyword evidence="4 16" id="KW-0813">Transport</keyword>
<feature type="domain" description="NADH dehydrogenase subunit 5 C-terminal" evidence="19">
    <location>
        <begin position="428"/>
        <end position="610"/>
    </location>
</feature>
<evidence type="ECO:0000259" key="18">
    <source>
        <dbReference type="Pfam" id="PF00662"/>
    </source>
</evidence>
<sequence length="612" mass="67402">MHPSTLIMASSLMIIFTLLTLPLATTLSPRPLKDTWALVQVKTAVKMAFFTSLVPLFLFMNEGAETIITNWNWMNTTTFDINISFKFDHYSIIFIPIALYVTWSILEFASWYMHADPNMNLFFKYLLIFLVAMIILVSANNMFQLFIGWEGVGIMSFLLIGWWHGRADANTAALQAVLYNRVGDIGLILAMAWMATNLNSWEMQQMFAASKDLDLTLPLLGLILAATGKSAQFGLHPWLPSAMEGPTPVSALLHSSTMVVAGIFLLIRLSPLLENNQTALSTCLCLGALTTFFTATCALTQNDIKKIVAFSTSSQLGLMMVTIGLNQPQLAFLHICTHAFFKAMLFLCSGSIIHSLNDEQDIRKMGGLHHLTPVTSSCLTIGSLALTGTPFLAGFFSKDAIIEALNTSHLNAWALALTLMATAFTAVYSLRILFFVLMGHPRFISLPPINENNPAVINPIKRLAWGSIIAGLLITSNIMPLKTPVMTMPPLLKLAALTVTVLGLLIALELATLTNKQQKSTPHLASHNFSNMLGFFPTIIHRLAPKFNLVLGQTLASQTIDQTWLEKTGPKAMASIHLPLITTTSNTQQGMIKTYLTLFLFTLTLTILLFNP</sequence>
<dbReference type="AlphaFoldDB" id="B9ECG9"/>
<keyword evidence="8" id="KW-1278">Translocase</keyword>
<dbReference type="PANTHER" id="PTHR42829">
    <property type="entry name" value="NADH-UBIQUINONE OXIDOREDUCTASE CHAIN 5"/>
    <property type="match status" value="1"/>
</dbReference>
<feature type="transmembrane region" description="Helical" evidence="16">
    <location>
        <begin position="6"/>
        <end position="27"/>
    </location>
</feature>
<proteinExistence type="inferred from homology"/>
<evidence type="ECO:0000256" key="7">
    <source>
        <dbReference type="ARBA" id="ARBA00022792"/>
    </source>
</evidence>
<name>B9ECG9_BARRF</name>
<evidence type="ECO:0000256" key="5">
    <source>
        <dbReference type="ARBA" id="ARBA00022660"/>
    </source>
</evidence>
<evidence type="ECO:0000256" key="3">
    <source>
        <dbReference type="ARBA" id="ARBA00021096"/>
    </source>
</evidence>
<accession>B9ECG9</accession>
<feature type="transmembrane region" description="Helical" evidence="16">
    <location>
        <begin position="215"/>
        <end position="235"/>
    </location>
</feature>
<keyword evidence="11 16" id="KW-0520">NAD</keyword>
<evidence type="ECO:0000256" key="14">
    <source>
        <dbReference type="ARBA" id="ARBA00023136"/>
    </source>
</evidence>
<dbReference type="InterPro" id="IPR001516">
    <property type="entry name" value="Proton_antipo_N"/>
</dbReference>
<comment type="catalytic activity">
    <reaction evidence="15 16">
        <text>a ubiquinone + NADH + 5 H(+)(in) = a ubiquinol + NAD(+) + 4 H(+)(out)</text>
        <dbReference type="Rhea" id="RHEA:29091"/>
        <dbReference type="Rhea" id="RHEA-COMP:9565"/>
        <dbReference type="Rhea" id="RHEA-COMP:9566"/>
        <dbReference type="ChEBI" id="CHEBI:15378"/>
        <dbReference type="ChEBI" id="CHEBI:16389"/>
        <dbReference type="ChEBI" id="CHEBI:17976"/>
        <dbReference type="ChEBI" id="CHEBI:57540"/>
        <dbReference type="ChEBI" id="CHEBI:57945"/>
        <dbReference type="EC" id="7.1.1.2"/>
    </reaction>
</comment>
<dbReference type="EC" id="7.1.1.2" evidence="2 16"/>
<dbReference type="GO" id="GO:0008137">
    <property type="term" value="F:NADH dehydrogenase (ubiquinone) activity"/>
    <property type="evidence" value="ECO:0007669"/>
    <property type="project" value="UniProtKB-EC"/>
</dbReference>
<dbReference type="NCBIfam" id="TIGR01974">
    <property type="entry name" value="NDH_I_L"/>
    <property type="match status" value="1"/>
</dbReference>
<evidence type="ECO:0000256" key="13">
    <source>
        <dbReference type="ARBA" id="ARBA00023128"/>
    </source>
</evidence>
<feature type="transmembrane region" description="Helical" evidence="16">
    <location>
        <begin position="145"/>
        <end position="165"/>
    </location>
</feature>
<dbReference type="Pfam" id="PF00662">
    <property type="entry name" value="Proton_antipo_N"/>
    <property type="match status" value="1"/>
</dbReference>
<dbReference type="CTD" id="4540"/>
<evidence type="ECO:0000256" key="11">
    <source>
        <dbReference type="ARBA" id="ARBA00023027"/>
    </source>
</evidence>
<protein>
    <recommendedName>
        <fullName evidence="3 16">NADH-ubiquinone oxidoreductase chain 5</fullName>
        <ecNumber evidence="2 16">7.1.1.2</ecNumber>
    </recommendedName>
</protein>
<organism evidence="20">
    <name type="scientific">Barbourisia rufa</name>
    <name type="common">Red velvet whalefish</name>
    <dbReference type="NCBI Taxonomy" id="88660"/>
    <lineage>
        <taxon>Eukaryota</taxon>
        <taxon>Metazoa</taxon>
        <taxon>Chordata</taxon>
        <taxon>Craniata</taxon>
        <taxon>Vertebrata</taxon>
        <taxon>Euteleostomi</taxon>
        <taxon>Actinopterygii</taxon>
        <taxon>Neopterygii</taxon>
        <taxon>Teleostei</taxon>
        <taxon>Neoteleostei</taxon>
        <taxon>Acanthomorphata</taxon>
        <taxon>Berycimorphaceae</taxon>
        <taxon>Beryciformes</taxon>
        <taxon>Barbourisiidae</taxon>
        <taxon>Barbourisia</taxon>
    </lineage>
</organism>
<dbReference type="RefSeq" id="YP_002586826.1">
    <property type="nucleotide sequence ID" value="NC_012046.1"/>
</dbReference>
<keyword evidence="7" id="KW-0999">Mitochondrion inner membrane</keyword>
<feature type="transmembrane region" description="Helical" evidence="16">
    <location>
        <begin position="48"/>
        <end position="69"/>
    </location>
</feature>
<feature type="transmembrane region" description="Helical" evidence="16">
    <location>
        <begin position="491"/>
        <end position="511"/>
    </location>
</feature>
<keyword evidence="10 16" id="KW-1133">Transmembrane helix</keyword>
<feature type="transmembrane region" description="Helical" evidence="16">
    <location>
        <begin position="413"/>
        <end position="439"/>
    </location>
</feature>
<gene>
    <name evidence="20" type="primary">ND5</name>
</gene>
<evidence type="ECO:0000256" key="1">
    <source>
        <dbReference type="ARBA" id="ARBA00004448"/>
    </source>
</evidence>
<dbReference type="GeneID" id="7411509"/>
<dbReference type="PRINTS" id="PR01434">
    <property type="entry name" value="NADHDHGNASE5"/>
</dbReference>
<evidence type="ECO:0000256" key="12">
    <source>
        <dbReference type="ARBA" id="ARBA00023075"/>
    </source>
</evidence>
<evidence type="ECO:0000259" key="17">
    <source>
        <dbReference type="Pfam" id="PF00361"/>
    </source>
</evidence>
<comment type="subcellular location">
    <subcellularLocation>
        <location evidence="1">Mitochondrion inner membrane</location>
        <topology evidence="1">Multi-pass membrane protein</topology>
    </subcellularLocation>
</comment>
<dbReference type="PANTHER" id="PTHR42829:SF2">
    <property type="entry name" value="NADH-UBIQUINONE OXIDOREDUCTASE CHAIN 5"/>
    <property type="match status" value="1"/>
</dbReference>
<geneLocation type="mitochondrion" evidence="20"/>
<reference evidence="20" key="1">
    <citation type="journal article" date="2009" name="Biol. Lett.">
        <title>Deep-sea mystery solved: astonishing larval transformations and extreme sexual dimorphism unite three fish families.</title>
        <authorList>
            <person name="Johnson G.D."/>
            <person name="Paxton J.R."/>
            <person name="Sutton T.T."/>
            <person name="Satoh T.P."/>
            <person name="Sado T."/>
            <person name="Nishida M."/>
            <person name="Miya M."/>
        </authorList>
    </citation>
    <scope>NUCLEOTIDE SEQUENCE</scope>
    <source>
        <strain evidence="20">NMV A26287002</strain>
    </source>
</reference>
<feature type="transmembrane region" description="Helical" evidence="16">
    <location>
        <begin position="460"/>
        <end position="479"/>
    </location>
</feature>
<evidence type="ECO:0000256" key="8">
    <source>
        <dbReference type="ARBA" id="ARBA00022967"/>
    </source>
</evidence>
<keyword evidence="14 16" id="KW-0472">Membrane</keyword>
<keyword evidence="13 16" id="KW-0496">Mitochondrion</keyword>
<keyword evidence="5" id="KW-0679">Respiratory chain</keyword>
<feature type="transmembrane region" description="Helical" evidence="16">
    <location>
        <begin position="592"/>
        <end position="610"/>
    </location>
</feature>
<dbReference type="InterPro" id="IPR001750">
    <property type="entry name" value="ND/Mrp_TM"/>
</dbReference>
<feature type="domain" description="NADH-Ubiquinone oxidoreductase (complex I) chain 5 N-terminal" evidence="18">
    <location>
        <begin position="73"/>
        <end position="123"/>
    </location>
</feature>
<evidence type="ECO:0000256" key="2">
    <source>
        <dbReference type="ARBA" id="ARBA00012944"/>
    </source>
</evidence>
<evidence type="ECO:0000256" key="6">
    <source>
        <dbReference type="ARBA" id="ARBA00022692"/>
    </source>
</evidence>
<feature type="transmembrane region" description="Helical" evidence="16">
    <location>
        <begin position="121"/>
        <end position="139"/>
    </location>
</feature>
<dbReference type="GO" id="GO:0015990">
    <property type="term" value="P:electron transport coupled proton transport"/>
    <property type="evidence" value="ECO:0007669"/>
    <property type="project" value="TreeGrafter"/>
</dbReference>
<feature type="transmembrane region" description="Helical" evidence="16">
    <location>
        <begin position="247"/>
        <end position="267"/>
    </location>
</feature>
<evidence type="ECO:0000313" key="20">
    <source>
        <dbReference type="EMBL" id="BAH15204.1"/>
    </source>
</evidence>
<dbReference type="Pfam" id="PF06455">
    <property type="entry name" value="NADH5_C"/>
    <property type="match status" value="1"/>
</dbReference>
<dbReference type="Pfam" id="PF00361">
    <property type="entry name" value="Proton_antipo_M"/>
    <property type="match status" value="1"/>
</dbReference>
<dbReference type="EMBL" id="AP010879">
    <property type="protein sequence ID" value="BAH15204.1"/>
    <property type="molecule type" value="Genomic_DNA"/>
</dbReference>
<evidence type="ECO:0000259" key="19">
    <source>
        <dbReference type="Pfam" id="PF06455"/>
    </source>
</evidence>
<feature type="transmembrane region" description="Helical" evidence="16">
    <location>
        <begin position="89"/>
        <end position="109"/>
    </location>
</feature>
<feature type="domain" description="NADH:quinone oxidoreductase/Mrp antiporter transmembrane" evidence="17">
    <location>
        <begin position="139"/>
        <end position="424"/>
    </location>
</feature>
<keyword evidence="6 16" id="KW-0812">Transmembrane</keyword>
<evidence type="ECO:0000256" key="16">
    <source>
        <dbReference type="RuleBase" id="RU003404"/>
    </source>
</evidence>
<keyword evidence="12 16" id="KW-0830">Ubiquinone</keyword>
<comment type="similarity">
    <text evidence="16">Belongs to the complex I subunit 5 family.</text>
</comment>
<keyword evidence="9" id="KW-0249">Electron transport</keyword>
<dbReference type="GO" id="GO:0003954">
    <property type="term" value="F:NADH dehydrogenase activity"/>
    <property type="evidence" value="ECO:0007669"/>
    <property type="project" value="TreeGrafter"/>
</dbReference>